<dbReference type="Proteomes" id="UP001174748">
    <property type="component" value="Unassembled WGS sequence"/>
</dbReference>
<gene>
    <name evidence="1" type="ORF">P9854_00085</name>
    <name evidence="2" type="ORF">P9921_04920</name>
</gene>
<evidence type="ECO:0000313" key="1">
    <source>
        <dbReference type="EMBL" id="MDK4764221.1"/>
    </source>
</evidence>
<evidence type="ECO:0000313" key="4">
    <source>
        <dbReference type="Proteomes" id="UP001174748"/>
    </source>
</evidence>
<comment type="caution">
    <text evidence="1">The sequence shown here is derived from an EMBL/GenBank/DDBJ whole genome shotgun (WGS) entry which is preliminary data.</text>
</comment>
<proteinExistence type="predicted"/>
<keyword evidence="4" id="KW-1185">Reference proteome</keyword>
<dbReference type="EMBL" id="JARTLO010000001">
    <property type="protein sequence ID" value="MDK4764221.1"/>
    <property type="molecule type" value="Genomic_DNA"/>
</dbReference>
<dbReference type="EMBL" id="JARTOI010000004">
    <property type="protein sequence ID" value="MDK5169825.1"/>
    <property type="molecule type" value="Genomic_DNA"/>
</dbReference>
<evidence type="ECO:0000313" key="3">
    <source>
        <dbReference type="Proteomes" id="UP001173597"/>
    </source>
</evidence>
<organism evidence="1 3">
    <name type="scientific">Serratia nevei</name>
    <dbReference type="NCBI Taxonomy" id="2703794"/>
    <lineage>
        <taxon>Bacteria</taxon>
        <taxon>Pseudomonadati</taxon>
        <taxon>Pseudomonadota</taxon>
        <taxon>Gammaproteobacteria</taxon>
        <taxon>Enterobacterales</taxon>
        <taxon>Yersiniaceae</taxon>
        <taxon>Serratia</taxon>
    </lineage>
</organism>
<sequence length="135" mass="15541">MKVMNIKCWKIELFEEPKPSASIVNNLTAKKDNLPFFTGYSENPVNLEELRDEQFITIHSNPERLESSTFRVSRIHEVKCSPIYEVDNSFDEAAKPLIKWLAENVHPHHTAIVDQSSAELLMGLQRVATQEFVKD</sequence>
<evidence type="ECO:0000313" key="2">
    <source>
        <dbReference type="EMBL" id="MDK5169825.1"/>
    </source>
</evidence>
<protein>
    <submittedName>
        <fullName evidence="1">Uncharacterized protein</fullName>
    </submittedName>
</protein>
<dbReference type="RefSeq" id="WP_201621541.1">
    <property type="nucleotide sequence ID" value="NZ_JARTLO010000001.1"/>
</dbReference>
<dbReference type="AlphaFoldDB" id="A0AAW6WV97"/>
<dbReference type="Proteomes" id="UP001173597">
    <property type="component" value="Unassembled WGS sequence"/>
</dbReference>
<reference evidence="1" key="1">
    <citation type="submission" date="2023-01" db="EMBL/GenBank/DDBJ databases">
        <title>Genomic dissection of endemic carbapenem resistance: metallo-beta-lactamase gene dissemination through clonal, plasmid and integron transfer pathways.</title>
        <authorList>
            <person name="Macesic N."/>
        </authorList>
    </citation>
    <scope>NUCLEOTIDE SEQUENCE</scope>
    <source>
        <strain evidence="2">CPO382</strain>
        <strain evidence="1">CPO573</strain>
    </source>
</reference>
<name>A0AAW6WV97_9GAMM</name>
<accession>A0AAW6WV97</accession>